<feature type="transmembrane region" description="Helical" evidence="8">
    <location>
        <begin position="156"/>
        <end position="181"/>
    </location>
</feature>
<evidence type="ECO:0000256" key="4">
    <source>
        <dbReference type="ARBA" id="ARBA00022475"/>
    </source>
</evidence>
<dbReference type="AlphaFoldDB" id="A6TQ71"/>
<evidence type="ECO:0000256" key="3">
    <source>
        <dbReference type="ARBA" id="ARBA00022448"/>
    </source>
</evidence>
<sequence length="359" mass="40176">MDTKLFKLGKGILLLFLIIYVGSLIDWIFNPLIVIFQTLFIPVILSGFLFYLLRPLRDVINKKLSKGVSILLLYVFLIFIMISLFIIIGPILQRQLQSLTDNMPVIISEIQRSVINIQESGIFQGNQLSEMLNVEEFIFQLGDLLNELGKNIASNVASFIGVLANAVLVLIIVPFILFYMLRDGERFGKSILNIFNEKQRGEVEDILKEIDTTLSSYIQGQGIVCLCVGILCYITFLIVGLDYALLLAVIAGVTNIIPYFGPWIGTFPAVIVALFQSPMMALLIVVTVVVIQQIESNLIAPQVIGKKLKMHPITIMFLILVAGRLIGLIGMILVVPTYGICRVLFTHGFQIWKLKLRGK</sequence>
<keyword evidence="5 8" id="KW-0812">Transmembrane</keyword>
<feature type="transmembrane region" description="Helical" evidence="8">
    <location>
        <begin position="223"/>
        <end position="251"/>
    </location>
</feature>
<keyword evidence="6 8" id="KW-1133">Transmembrane helix</keyword>
<dbReference type="KEGG" id="amt:Amet_2180"/>
<dbReference type="eggNOG" id="COG0628">
    <property type="taxonomic scope" value="Bacteria"/>
</dbReference>
<evidence type="ECO:0000256" key="2">
    <source>
        <dbReference type="ARBA" id="ARBA00009773"/>
    </source>
</evidence>
<comment type="similarity">
    <text evidence="2">Belongs to the autoinducer-2 exporter (AI-2E) (TC 2.A.86) family.</text>
</comment>
<feature type="transmembrane region" description="Helical" evidence="8">
    <location>
        <begin position="312"/>
        <end position="335"/>
    </location>
</feature>
<feature type="transmembrane region" description="Helical" evidence="8">
    <location>
        <begin position="12"/>
        <end position="29"/>
    </location>
</feature>
<accession>A6TQ71</accession>
<evidence type="ECO:0008006" key="11">
    <source>
        <dbReference type="Google" id="ProtNLM"/>
    </source>
</evidence>
<evidence type="ECO:0000313" key="10">
    <source>
        <dbReference type="Proteomes" id="UP000001572"/>
    </source>
</evidence>
<dbReference type="PANTHER" id="PTHR21716">
    <property type="entry name" value="TRANSMEMBRANE PROTEIN"/>
    <property type="match status" value="1"/>
</dbReference>
<gene>
    <name evidence="9" type="ordered locus">Amet_2180</name>
</gene>
<evidence type="ECO:0000256" key="1">
    <source>
        <dbReference type="ARBA" id="ARBA00004651"/>
    </source>
</evidence>
<keyword evidence="10" id="KW-1185">Reference proteome</keyword>
<dbReference type="InterPro" id="IPR002549">
    <property type="entry name" value="AI-2E-like"/>
</dbReference>
<dbReference type="PANTHER" id="PTHR21716:SF53">
    <property type="entry name" value="PERMEASE PERM-RELATED"/>
    <property type="match status" value="1"/>
</dbReference>
<proteinExistence type="inferred from homology"/>
<dbReference type="GO" id="GO:0005886">
    <property type="term" value="C:plasma membrane"/>
    <property type="evidence" value="ECO:0007669"/>
    <property type="project" value="UniProtKB-SubCell"/>
</dbReference>
<dbReference type="HOGENOM" id="CLU_031275_8_2_9"/>
<evidence type="ECO:0000313" key="9">
    <source>
        <dbReference type="EMBL" id="ABR48339.1"/>
    </source>
</evidence>
<feature type="transmembrane region" description="Helical" evidence="8">
    <location>
        <begin position="68"/>
        <end position="92"/>
    </location>
</feature>
<comment type="subcellular location">
    <subcellularLocation>
        <location evidence="1">Cell membrane</location>
        <topology evidence="1">Multi-pass membrane protein</topology>
    </subcellularLocation>
</comment>
<dbReference type="Pfam" id="PF01594">
    <property type="entry name" value="AI-2E_transport"/>
    <property type="match status" value="1"/>
</dbReference>
<feature type="transmembrane region" description="Helical" evidence="8">
    <location>
        <begin position="35"/>
        <end position="56"/>
    </location>
</feature>
<evidence type="ECO:0000256" key="5">
    <source>
        <dbReference type="ARBA" id="ARBA00022692"/>
    </source>
</evidence>
<dbReference type="Proteomes" id="UP000001572">
    <property type="component" value="Chromosome"/>
</dbReference>
<feature type="transmembrane region" description="Helical" evidence="8">
    <location>
        <begin position="263"/>
        <end position="291"/>
    </location>
</feature>
<protein>
    <recommendedName>
        <fullName evidence="11">Permease</fullName>
    </recommendedName>
</protein>
<keyword evidence="3" id="KW-0813">Transport</keyword>
<dbReference type="STRING" id="293826.Amet_2180"/>
<dbReference type="RefSeq" id="WP_012063316.1">
    <property type="nucleotide sequence ID" value="NC_009633.1"/>
</dbReference>
<name>A6TQ71_ALKMQ</name>
<organism evidence="9 10">
    <name type="scientific">Alkaliphilus metalliredigens (strain QYMF)</name>
    <dbReference type="NCBI Taxonomy" id="293826"/>
    <lineage>
        <taxon>Bacteria</taxon>
        <taxon>Bacillati</taxon>
        <taxon>Bacillota</taxon>
        <taxon>Clostridia</taxon>
        <taxon>Peptostreptococcales</taxon>
        <taxon>Natronincolaceae</taxon>
        <taxon>Alkaliphilus</taxon>
    </lineage>
</organism>
<dbReference type="GO" id="GO:0055085">
    <property type="term" value="P:transmembrane transport"/>
    <property type="evidence" value="ECO:0007669"/>
    <property type="project" value="TreeGrafter"/>
</dbReference>
<keyword evidence="7 8" id="KW-0472">Membrane</keyword>
<evidence type="ECO:0000256" key="6">
    <source>
        <dbReference type="ARBA" id="ARBA00022989"/>
    </source>
</evidence>
<evidence type="ECO:0000256" key="7">
    <source>
        <dbReference type="ARBA" id="ARBA00023136"/>
    </source>
</evidence>
<evidence type="ECO:0000256" key="8">
    <source>
        <dbReference type="SAM" id="Phobius"/>
    </source>
</evidence>
<dbReference type="EMBL" id="CP000724">
    <property type="protein sequence ID" value="ABR48339.1"/>
    <property type="molecule type" value="Genomic_DNA"/>
</dbReference>
<keyword evidence="4" id="KW-1003">Cell membrane</keyword>
<reference evidence="10" key="1">
    <citation type="journal article" date="2016" name="Genome Announc.">
        <title>Complete genome sequence of Alkaliphilus metalliredigens strain QYMF, an alkaliphilic and metal-reducing bacterium isolated from borax-contaminated leachate ponds.</title>
        <authorList>
            <person name="Hwang C."/>
            <person name="Copeland A."/>
            <person name="Lucas S."/>
            <person name="Lapidus A."/>
            <person name="Barry K."/>
            <person name="Detter J.C."/>
            <person name="Glavina Del Rio T."/>
            <person name="Hammon N."/>
            <person name="Israni S."/>
            <person name="Dalin E."/>
            <person name="Tice H."/>
            <person name="Pitluck S."/>
            <person name="Chertkov O."/>
            <person name="Brettin T."/>
            <person name="Bruce D."/>
            <person name="Han C."/>
            <person name="Schmutz J."/>
            <person name="Larimer F."/>
            <person name="Land M.L."/>
            <person name="Hauser L."/>
            <person name="Kyrpides N."/>
            <person name="Mikhailova N."/>
            <person name="Ye Q."/>
            <person name="Zhou J."/>
            <person name="Richardson P."/>
            <person name="Fields M.W."/>
        </authorList>
    </citation>
    <scope>NUCLEOTIDE SEQUENCE [LARGE SCALE GENOMIC DNA]</scope>
    <source>
        <strain evidence="10">QYMF</strain>
    </source>
</reference>